<dbReference type="Gene3D" id="1.20.1280.50">
    <property type="match status" value="1"/>
</dbReference>
<protein>
    <recommendedName>
        <fullName evidence="1">F-box domain-containing protein</fullName>
    </recommendedName>
</protein>
<dbReference type="Proteomes" id="UP000521943">
    <property type="component" value="Unassembled WGS sequence"/>
</dbReference>
<feature type="domain" description="F-box" evidence="1">
    <location>
        <begin position="2"/>
        <end position="51"/>
    </location>
</feature>
<name>A0A8H6IKE7_9AGAR</name>
<organism evidence="2 3">
    <name type="scientific">Ephemerocybe angulata</name>
    <dbReference type="NCBI Taxonomy" id="980116"/>
    <lineage>
        <taxon>Eukaryota</taxon>
        <taxon>Fungi</taxon>
        <taxon>Dikarya</taxon>
        <taxon>Basidiomycota</taxon>
        <taxon>Agaricomycotina</taxon>
        <taxon>Agaricomycetes</taxon>
        <taxon>Agaricomycetidae</taxon>
        <taxon>Agaricales</taxon>
        <taxon>Agaricineae</taxon>
        <taxon>Psathyrellaceae</taxon>
        <taxon>Ephemerocybe</taxon>
    </lineage>
</organism>
<dbReference type="Pfam" id="PF12937">
    <property type="entry name" value="F-box-like"/>
    <property type="match status" value="1"/>
</dbReference>
<dbReference type="EMBL" id="JACGCI010000001">
    <property type="protein sequence ID" value="KAF6766689.1"/>
    <property type="molecule type" value="Genomic_DNA"/>
</dbReference>
<accession>A0A8H6IKE7</accession>
<dbReference type="OrthoDB" id="3219396at2759"/>
<dbReference type="SUPFAM" id="SSF81383">
    <property type="entry name" value="F-box domain"/>
    <property type="match status" value="1"/>
</dbReference>
<sequence>MPISILDAPSEILLHIFSFLDLPDLEALARASQGLGALTTDPILHRYRLKVVSPSRVSHSLFRTGPEGDALRPTVGDLVQRGVIKGLGIERRWRSGAYFYSVNSIKQYENGKALSRRHAGHVLTLQLRRRLQDSVAAGNGGPLQALLTSHVLPHVECSSTIIARSLLPTVHQLKWSIQRDTLARMIKARFYKSGKAGFEAWLEKEGRHVVKEGEKVRLAICPDIRKRVGFFEALGRA</sequence>
<dbReference type="InterPro" id="IPR036047">
    <property type="entry name" value="F-box-like_dom_sf"/>
</dbReference>
<evidence type="ECO:0000313" key="2">
    <source>
        <dbReference type="EMBL" id="KAF6766689.1"/>
    </source>
</evidence>
<evidence type="ECO:0000259" key="1">
    <source>
        <dbReference type="PROSITE" id="PS50181"/>
    </source>
</evidence>
<evidence type="ECO:0000313" key="3">
    <source>
        <dbReference type="Proteomes" id="UP000521943"/>
    </source>
</evidence>
<gene>
    <name evidence="2" type="ORF">DFP72DRAFT_867305</name>
</gene>
<dbReference type="PROSITE" id="PS50181">
    <property type="entry name" value="FBOX"/>
    <property type="match status" value="1"/>
</dbReference>
<proteinExistence type="predicted"/>
<dbReference type="AlphaFoldDB" id="A0A8H6IKE7"/>
<dbReference type="InterPro" id="IPR001810">
    <property type="entry name" value="F-box_dom"/>
</dbReference>
<comment type="caution">
    <text evidence="2">The sequence shown here is derived from an EMBL/GenBank/DDBJ whole genome shotgun (WGS) entry which is preliminary data.</text>
</comment>
<reference evidence="2 3" key="1">
    <citation type="submission" date="2020-07" db="EMBL/GenBank/DDBJ databases">
        <title>Comparative genomics of pyrophilous fungi reveals a link between fire events and developmental genes.</title>
        <authorList>
            <consortium name="DOE Joint Genome Institute"/>
            <person name="Steindorff A.S."/>
            <person name="Carver A."/>
            <person name="Calhoun S."/>
            <person name="Stillman K."/>
            <person name="Liu H."/>
            <person name="Lipzen A."/>
            <person name="Pangilinan J."/>
            <person name="Labutti K."/>
            <person name="Bruns T.D."/>
            <person name="Grigoriev I.V."/>
        </authorList>
    </citation>
    <scope>NUCLEOTIDE SEQUENCE [LARGE SCALE GENOMIC DNA]</scope>
    <source>
        <strain evidence="2 3">CBS 144469</strain>
    </source>
</reference>
<keyword evidence="3" id="KW-1185">Reference proteome</keyword>